<keyword evidence="4" id="KW-1185">Reference proteome</keyword>
<dbReference type="Pfam" id="PF20434">
    <property type="entry name" value="BD-FAE"/>
    <property type="match status" value="1"/>
</dbReference>
<dbReference type="InterPro" id="IPR049492">
    <property type="entry name" value="BD-FAE-like_dom"/>
</dbReference>
<dbReference type="Gene3D" id="3.40.50.1820">
    <property type="entry name" value="alpha/beta hydrolase"/>
    <property type="match status" value="1"/>
</dbReference>
<sequence>MHSEYPPELAALTPARPDAYRSFPYGPGDDQFGQLWPAAGGTSPAPVVVLVHGGYWRARYRLDLMHAAAADLSGRGYAVWNIEYRRVVARAGAPDATPVGSPSGGWPGTFVDVAAAFDALADLAPEHALDLGRVAAVGHSAGGHLALWACGRHRLAGQPPFTPPWVTPPRVTPRLVVSLAGVADLRMAAALGLSDGAVRGLLGGGPEEVPDRYDLACPTRLLPLGVPQVVLHGTEDVDVPMDLSTHYAKLAGDECELVVLPGVNHRALIDPANPAWADVTRALTRL</sequence>
<organism evidence="3 4">
    <name type="scientific">Rugosimonospora acidiphila</name>
    <dbReference type="NCBI Taxonomy" id="556531"/>
    <lineage>
        <taxon>Bacteria</taxon>
        <taxon>Bacillati</taxon>
        <taxon>Actinomycetota</taxon>
        <taxon>Actinomycetes</taxon>
        <taxon>Micromonosporales</taxon>
        <taxon>Micromonosporaceae</taxon>
        <taxon>Rugosimonospora</taxon>
    </lineage>
</organism>
<dbReference type="InterPro" id="IPR029058">
    <property type="entry name" value="AB_hydrolase_fold"/>
</dbReference>
<dbReference type="GO" id="GO:0016787">
    <property type="term" value="F:hydrolase activity"/>
    <property type="evidence" value="ECO:0007669"/>
    <property type="project" value="UniProtKB-KW"/>
</dbReference>
<evidence type="ECO:0000313" key="3">
    <source>
        <dbReference type="EMBL" id="GAA5195695.1"/>
    </source>
</evidence>
<dbReference type="RefSeq" id="WP_345635764.1">
    <property type="nucleotide sequence ID" value="NZ_BAABJQ010000024.1"/>
</dbReference>
<keyword evidence="1 3" id="KW-0378">Hydrolase</keyword>
<evidence type="ECO:0000313" key="4">
    <source>
        <dbReference type="Proteomes" id="UP001501570"/>
    </source>
</evidence>
<feature type="domain" description="BD-FAE-like" evidence="2">
    <location>
        <begin position="40"/>
        <end position="247"/>
    </location>
</feature>
<dbReference type="InterPro" id="IPR050300">
    <property type="entry name" value="GDXG_lipolytic_enzyme"/>
</dbReference>
<dbReference type="Proteomes" id="UP001501570">
    <property type="component" value="Unassembled WGS sequence"/>
</dbReference>
<proteinExistence type="predicted"/>
<dbReference type="PANTHER" id="PTHR48081">
    <property type="entry name" value="AB HYDROLASE SUPERFAMILY PROTEIN C4A8.06C"/>
    <property type="match status" value="1"/>
</dbReference>
<protein>
    <submittedName>
        <fullName evidence="3">Alpha/beta hydrolase</fullName>
    </submittedName>
</protein>
<dbReference type="EMBL" id="BAABJQ010000024">
    <property type="protein sequence ID" value="GAA5195695.1"/>
    <property type="molecule type" value="Genomic_DNA"/>
</dbReference>
<dbReference type="SUPFAM" id="SSF53474">
    <property type="entry name" value="alpha/beta-Hydrolases"/>
    <property type="match status" value="1"/>
</dbReference>
<evidence type="ECO:0000256" key="1">
    <source>
        <dbReference type="ARBA" id="ARBA00022801"/>
    </source>
</evidence>
<gene>
    <name evidence="3" type="ORF">GCM10023322_62950</name>
</gene>
<comment type="caution">
    <text evidence="3">The sequence shown here is derived from an EMBL/GenBank/DDBJ whole genome shotgun (WGS) entry which is preliminary data.</text>
</comment>
<name>A0ABP9SHZ1_9ACTN</name>
<reference evidence="4" key="1">
    <citation type="journal article" date="2019" name="Int. J. Syst. Evol. Microbiol.">
        <title>The Global Catalogue of Microorganisms (GCM) 10K type strain sequencing project: providing services to taxonomists for standard genome sequencing and annotation.</title>
        <authorList>
            <consortium name="The Broad Institute Genomics Platform"/>
            <consortium name="The Broad Institute Genome Sequencing Center for Infectious Disease"/>
            <person name="Wu L."/>
            <person name="Ma J."/>
        </authorList>
    </citation>
    <scope>NUCLEOTIDE SEQUENCE [LARGE SCALE GENOMIC DNA]</scope>
    <source>
        <strain evidence="4">JCM 18304</strain>
    </source>
</reference>
<accession>A0ABP9SHZ1</accession>
<evidence type="ECO:0000259" key="2">
    <source>
        <dbReference type="Pfam" id="PF20434"/>
    </source>
</evidence>